<evidence type="ECO:0000256" key="4">
    <source>
        <dbReference type="PIRNR" id="PIRNR000124"/>
    </source>
</evidence>
<dbReference type="Pfam" id="PF03721">
    <property type="entry name" value="UDPG_MGDP_dh_N"/>
    <property type="match status" value="1"/>
</dbReference>
<dbReference type="InterPro" id="IPR008927">
    <property type="entry name" value="6-PGluconate_DH-like_C_sf"/>
</dbReference>
<dbReference type="GO" id="GO:0000271">
    <property type="term" value="P:polysaccharide biosynthetic process"/>
    <property type="evidence" value="ECO:0007669"/>
    <property type="project" value="InterPro"/>
</dbReference>
<dbReference type="Gene3D" id="3.40.50.720">
    <property type="entry name" value="NAD(P)-binding Rossmann-like Domain"/>
    <property type="match status" value="2"/>
</dbReference>
<dbReference type="EMBL" id="JAIOIU010000033">
    <property type="protein sequence ID" value="MBZ0159119.1"/>
    <property type="molecule type" value="Genomic_DNA"/>
</dbReference>
<dbReference type="PANTHER" id="PTHR43491:SF2">
    <property type="entry name" value="UDP-N-ACETYL-D-MANNOSAMINE DEHYDROGENASE"/>
    <property type="match status" value="1"/>
</dbReference>
<keyword evidence="3" id="KW-0520">NAD</keyword>
<evidence type="ECO:0000259" key="5">
    <source>
        <dbReference type="SMART" id="SM00984"/>
    </source>
</evidence>
<reference evidence="6 7" key="1">
    <citation type="journal article" date="2021" name="bioRxiv">
        <title>Unraveling nitrogen, sulfur and carbon metabolic pathways and microbial community transcriptional responses to substrate deprivation and toxicity stresses in a bioreactor mimicking anoxic brackish coastal sediment conditions.</title>
        <authorList>
            <person name="Martins P.D."/>
            <person name="Echeveste M.J."/>
            <person name="Arshad A."/>
            <person name="Kurth J."/>
            <person name="Ouboter H."/>
            <person name="Jetten M.S.M."/>
            <person name="Welte C.U."/>
        </authorList>
    </citation>
    <scope>NUCLEOTIDE SEQUENCE [LARGE SCALE GENOMIC DNA]</scope>
    <source>
        <strain evidence="6">MAG_38</strain>
    </source>
</reference>
<dbReference type="SMART" id="SM00984">
    <property type="entry name" value="UDPG_MGDP_dh_C"/>
    <property type="match status" value="1"/>
</dbReference>
<protein>
    <submittedName>
        <fullName evidence="6">Nucleotide sugar dehydrogenase</fullName>
    </submittedName>
</protein>
<name>A0AAJ1ES99_9BACT</name>
<dbReference type="GO" id="GO:0016616">
    <property type="term" value="F:oxidoreductase activity, acting on the CH-OH group of donors, NAD or NADP as acceptor"/>
    <property type="evidence" value="ECO:0007669"/>
    <property type="project" value="InterPro"/>
</dbReference>
<dbReference type="SUPFAM" id="SSF48179">
    <property type="entry name" value="6-phosphogluconate dehydrogenase C-terminal domain-like"/>
    <property type="match status" value="1"/>
</dbReference>
<accession>A0AAJ1ES99</accession>
<evidence type="ECO:0000256" key="2">
    <source>
        <dbReference type="ARBA" id="ARBA00023002"/>
    </source>
</evidence>
<dbReference type="GO" id="GO:0051287">
    <property type="term" value="F:NAD binding"/>
    <property type="evidence" value="ECO:0007669"/>
    <property type="project" value="InterPro"/>
</dbReference>
<dbReference type="InterPro" id="IPR001732">
    <property type="entry name" value="UDP-Glc/GDP-Man_DH_N"/>
</dbReference>
<dbReference type="NCBIfam" id="TIGR03026">
    <property type="entry name" value="NDP-sugDHase"/>
    <property type="match status" value="1"/>
</dbReference>
<proteinExistence type="inferred from homology"/>
<dbReference type="InterPro" id="IPR028359">
    <property type="entry name" value="UDP_ManNAc/GlcNAc_DH"/>
</dbReference>
<dbReference type="InterPro" id="IPR014027">
    <property type="entry name" value="UDP-Glc/GDP-Man_DH_C"/>
</dbReference>
<dbReference type="SUPFAM" id="SSF52413">
    <property type="entry name" value="UDP-glucose/GDP-mannose dehydrogenase C-terminal domain"/>
    <property type="match status" value="1"/>
</dbReference>
<evidence type="ECO:0000313" key="6">
    <source>
        <dbReference type="EMBL" id="MBZ0159119.1"/>
    </source>
</evidence>
<dbReference type="PIRSF" id="PIRSF500136">
    <property type="entry name" value="UDP_ManNAc_DH"/>
    <property type="match status" value="1"/>
</dbReference>
<dbReference type="SUPFAM" id="SSF51735">
    <property type="entry name" value="NAD(P)-binding Rossmann-fold domains"/>
    <property type="match status" value="1"/>
</dbReference>
<dbReference type="Proteomes" id="UP001197609">
    <property type="component" value="Unassembled WGS sequence"/>
</dbReference>
<dbReference type="InterPro" id="IPR036220">
    <property type="entry name" value="UDP-Glc/GDP-Man_DH_C_sf"/>
</dbReference>
<evidence type="ECO:0000256" key="3">
    <source>
        <dbReference type="ARBA" id="ARBA00023027"/>
    </source>
</evidence>
<comment type="caution">
    <text evidence="6">The sequence shown here is derived from an EMBL/GenBank/DDBJ whole genome shotgun (WGS) entry which is preliminary data.</text>
</comment>
<keyword evidence="2" id="KW-0560">Oxidoreductase</keyword>
<dbReference type="InterPro" id="IPR014026">
    <property type="entry name" value="UDP-Glc/GDP-Man_DH_dimer"/>
</dbReference>
<dbReference type="InterPro" id="IPR017476">
    <property type="entry name" value="UDP-Glc/GDP-Man"/>
</dbReference>
<dbReference type="InterPro" id="IPR036291">
    <property type="entry name" value="NAD(P)-bd_dom_sf"/>
</dbReference>
<dbReference type="GO" id="GO:0016628">
    <property type="term" value="F:oxidoreductase activity, acting on the CH-CH group of donors, NAD or NADP as acceptor"/>
    <property type="evidence" value="ECO:0007669"/>
    <property type="project" value="InterPro"/>
</dbReference>
<feature type="domain" description="UDP-glucose/GDP-mannose dehydrogenase C-terminal" evidence="5">
    <location>
        <begin position="324"/>
        <end position="428"/>
    </location>
</feature>
<evidence type="ECO:0000256" key="1">
    <source>
        <dbReference type="ARBA" id="ARBA00006601"/>
    </source>
</evidence>
<sequence length="440" mass="47902">MDSIDLLIDPIDSIRVAVIGLGYVGLPLATALAQHLPTIGFDVNPTRIQALRQGADWNGELHADTLSAPHLHLTDDPSRLREATFLIIAVPTPIDRAKRPDLGPLIEASRLVGAHLRPGAIVVYESTVYPGCTEEVCLPVLEQASGLQAGRDFTVGYSPERINPGDTVHTLDRVVKIVASQDAATTAMMAQVYGLVVKAGIYQAPDIKTAEAAKVIENIQRDLNIALMNELALLFHRLGLRTHEVLKAAGTKWNFLPFEPGLVGGHCIPVDPYYLTHKAEEVGYHPDVILAGRRINDAIGRYVARETVRLLIQAGKVIKGARVLVLGLAFKANVRDARNTRVLELIDELTQHGLDVAVTDPVVGSAEVQRLGLRDVPDPFHAGHRYDAIVLAVPHRVFQDQPVAAYLKLLHDRDGSGVLVDVKGVLREALGEVKLSYWSL</sequence>
<dbReference type="Pfam" id="PF03720">
    <property type="entry name" value="UDPG_MGDP_dh_C"/>
    <property type="match status" value="1"/>
</dbReference>
<gene>
    <name evidence="6" type="ORF">K8G79_03080</name>
</gene>
<evidence type="ECO:0000313" key="7">
    <source>
        <dbReference type="Proteomes" id="UP001197609"/>
    </source>
</evidence>
<dbReference type="Pfam" id="PF00984">
    <property type="entry name" value="UDPG_MGDP_dh"/>
    <property type="match status" value="1"/>
</dbReference>
<dbReference type="PANTHER" id="PTHR43491">
    <property type="entry name" value="UDP-N-ACETYL-D-MANNOSAMINE DEHYDROGENASE"/>
    <property type="match status" value="1"/>
</dbReference>
<dbReference type="AlphaFoldDB" id="A0AAJ1ES99"/>
<dbReference type="PIRSF" id="PIRSF000124">
    <property type="entry name" value="UDPglc_GDPman_dh"/>
    <property type="match status" value="1"/>
</dbReference>
<organism evidence="6 7">
    <name type="scientific">Candidatus Methylomirabilis tolerans</name>
    <dbReference type="NCBI Taxonomy" id="3123416"/>
    <lineage>
        <taxon>Bacteria</taxon>
        <taxon>Candidatus Methylomirabilota</taxon>
        <taxon>Candidatus Methylomirabilia</taxon>
        <taxon>Candidatus Methylomirabilales</taxon>
        <taxon>Candidatus Methylomirabilaceae</taxon>
        <taxon>Candidatus Methylomirabilis</taxon>
    </lineage>
</organism>
<comment type="similarity">
    <text evidence="1 4">Belongs to the UDP-glucose/GDP-mannose dehydrogenase family.</text>
</comment>